<accession>A0A6N2WLW5</accession>
<evidence type="ECO:0000313" key="2">
    <source>
        <dbReference type="EMBL" id="VYT43714.1"/>
    </source>
</evidence>
<dbReference type="EMBL" id="CACRSZ010000070">
    <property type="protein sequence ID" value="VYT43714.1"/>
    <property type="molecule type" value="Genomic_DNA"/>
</dbReference>
<dbReference type="EMBL" id="CZAE01000002">
    <property type="protein sequence ID" value="CUO59251.1"/>
    <property type="molecule type" value="Genomic_DNA"/>
</dbReference>
<evidence type="ECO:0000313" key="1">
    <source>
        <dbReference type="EMBL" id="CUO59251.1"/>
    </source>
</evidence>
<dbReference type="AlphaFoldDB" id="A0A174GBH0"/>
<evidence type="ECO:0000313" key="3">
    <source>
        <dbReference type="Proteomes" id="UP000095606"/>
    </source>
</evidence>
<sequence length="67" mass="7957">MVMSPMKVLPTGCQYRSLTYNKIERSKIQDVYYIKNQKRGYDIITSSPKTLNFISESNSLWIYWSIK</sequence>
<gene>
    <name evidence="2" type="ORF">BFLFYP10_03299</name>
    <name evidence="1" type="ORF">ERS852461_00641</name>
</gene>
<organism evidence="1 3">
    <name type="scientific">Bacteroides faecis</name>
    <dbReference type="NCBI Taxonomy" id="674529"/>
    <lineage>
        <taxon>Bacteria</taxon>
        <taxon>Pseudomonadati</taxon>
        <taxon>Bacteroidota</taxon>
        <taxon>Bacteroidia</taxon>
        <taxon>Bacteroidales</taxon>
        <taxon>Bacteroidaceae</taxon>
        <taxon>Bacteroides</taxon>
    </lineage>
</organism>
<accession>A0A174GBH0</accession>
<dbReference type="Proteomes" id="UP000095606">
    <property type="component" value="Unassembled WGS sequence"/>
</dbReference>
<reference evidence="2" key="2">
    <citation type="submission" date="2019-11" db="EMBL/GenBank/DDBJ databases">
        <authorList>
            <person name="Feng L."/>
        </authorList>
    </citation>
    <scope>NUCLEOTIDE SEQUENCE</scope>
    <source>
        <strain evidence="2">BfaecisLFYP10</strain>
    </source>
</reference>
<protein>
    <submittedName>
        <fullName evidence="1">Uncharacterized protein</fullName>
    </submittedName>
</protein>
<proteinExistence type="predicted"/>
<name>A0A174GBH0_9BACE</name>
<reference evidence="1 3" key="1">
    <citation type="submission" date="2015-09" db="EMBL/GenBank/DDBJ databases">
        <authorList>
            <consortium name="Pathogen Informatics"/>
        </authorList>
    </citation>
    <scope>NUCLEOTIDE SEQUENCE [LARGE SCALE GENOMIC DNA]</scope>
    <source>
        <strain evidence="1 3">2789STDY5834846</strain>
    </source>
</reference>